<feature type="domain" description="HTH cro/C1-type" evidence="1">
    <location>
        <begin position="65"/>
        <end position="118"/>
    </location>
</feature>
<evidence type="ECO:0000313" key="3">
    <source>
        <dbReference type="Proteomes" id="UP001321542"/>
    </source>
</evidence>
<sequence>MPRHARACADCGCRLSQYNDEDRCSACARGRRLDTRLQPRVPDAVWQHPEVQSAIAAWDFGRASRLIRERAKLRQGDMAHMTGLSQGFLSMLEAGDRRLTNLDKVARFLNGIETPDALLPPPFREQHAALTPLPLPHAGTPAVDLQLATGEQVTDLHELATQAAAQSLQFAEVTTKSNVSDVELEGLESRITRIATDYVHAPLYPLFHDLLTTRDQLFSLLSGHQPPRQTRELYLLAGTSCLLLAHASQNLGDQDSAVAQLQTAGTLAEHADHDDLRAWVKGTAALIAEWSTHRHTALEYTQQAIRFAHVGETRVRTAAIGARAAARVGDRNTALAALKELEHAREQQTDPNGLTRFGGLLTFPEAKQEYYIGGTYALLGEHERAEQHAAAAIDLYETGPKEQRSYGDEALARLDIVTARITAGEIEGAGEQLQPILELPVDRRIRQLGDAVQGVARLLEEPRFARSRVGRELADATRGYQVIDTRAKALTS</sequence>
<evidence type="ECO:0000313" key="2">
    <source>
        <dbReference type="EMBL" id="BBC30651.1"/>
    </source>
</evidence>
<dbReference type="SUPFAM" id="SSF47413">
    <property type="entry name" value="lambda repressor-like DNA-binding domains"/>
    <property type="match status" value="1"/>
</dbReference>
<dbReference type="InterPro" id="IPR001387">
    <property type="entry name" value="Cro/C1-type_HTH"/>
</dbReference>
<dbReference type="RefSeq" id="WP_286249342.1">
    <property type="nucleotide sequence ID" value="NZ_AP018448.1"/>
</dbReference>
<dbReference type="Pfam" id="PF01381">
    <property type="entry name" value="HTH_3"/>
    <property type="match status" value="1"/>
</dbReference>
<proteinExistence type="predicted"/>
<keyword evidence="3" id="KW-1185">Reference proteome</keyword>
<reference evidence="2 3" key="2">
    <citation type="journal article" date="2023" name="ChemBioChem">
        <title>Acyltransferase Domain Exchange between Two Independent Type I Polyketide Synthases in the Same Producer Strain of Macrolide Antibiotics.</title>
        <authorList>
            <person name="Kudo F."/>
            <person name="Kishikawa K."/>
            <person name="Tsuboi K."/>
            <person name="Kido T."/>
            <person name="Usui T."/>
            <person name="Hashimoto J."/>
            <person name="Shin-Ya K."/>
            <person name="Miyanaga A."/>
            <person name="Eguchi T."/>
        </authorList>
    </citation>
    <scope>NUCLEOTIDE SEQUENCE [LARGE SCALE GENOMIC DNA]</scope>
    <source>
        <strain evidence="2 3">A-8890</strain>
    </source>
</reference>
<dbReference type="Proteomes" id="UP001321542">
    <property type="component" value="Chromosome"/>
</dbReference>
<dbReference type="InterPro" id="IPR010982">
    <property type="entry name" value="Lambda_DNA-bd_dom_sf"/>
</dbReference>
<dbReference type="EMBL" id="AP018448">
    <property type="protein sequence ID" value="BBC30651.1"/>
    <property type="molecule type" value="Genomic_DNA"/>
</dbReference>
<accession>A0ABM7F4J4</accession>
<protein>
    <recommendedName>
        <fullName evidence="1">HTH cro/C1-type domain-containing protein</fullName>
    </recommendedName>
</protein>
<evidence type="ECO:0000259" key="1">
    <source>
        <dbReference type="PROSITE" id="PS50943"/>
    </source>
</evidence>
<dbReference type="SMART" id="SM00530">
    <property type="entry name" value="HTH_XRE"/>
    <property type="match status" value="1"/>
</dbReference>
<dbReference type="PROSITE" id="PS50943">
    <property type="entry name" value="HTH_CROC1"/>
    <property type="match status" value="1"/>
</dbReference>
<dbReference type="CDD" id="cd00093">
    <property type="entry name" value="HTH_XRE"/>
    <property type="match status" value="1"/>
</dbReference>
<dbReference type="Gene3D" id="1.10.260.40">
    <property type="entry name" value="lambda repressor-like DNA-binding domains"/>
    <property type="match status" value="1"/>
</dbReference>
<name>A0ABM7F4J4_9ACTN</name>
<gene>
    <name evidence="2" type="ORF">SGFS_019450</name>
</gene>
<reference evidence="2 3" key="1">
    <citation type="journal article" date="2010" name="ChemBioChem">
        <title>Cloning and characterization of the biosynthetic gene cluster of 16-membered macrolide antibiotic FD-891: involvement of a dual functional cytochrome P450 monooxygenase catalyzing epoxidation and hydroxylation.</title>
        <authorList>
            <person name="Kudo F."/>
            <person name="Motegi A."/>
            <person name="Mizoue K."/>
            <person name="Eguchi T."/>
        </authorList>
    </citation>
    <scope>NUCLEOTIDE SEQUENCE [LARGE SCALE GENOMIC DNA]</scope>
    <source>
        <strain evidence="2 3">A-8890</strain>
    </source>
</reference>
<organism evidence="2 3">
    <name type="scientific">Streptomyces graminofaciens</name>
    <dbReference type="NCBI Taxonomy" id="68212"/>
    <lineage>
        <taxon>Bacteria</taxon>
        <taxon>Bacillati</taxon>
        <taxon>Actinomycetota</taxon>
        <taxon>Actinomycetes</taxon>
        <taxon>Kitasatosporales</taxon>
        <taxon>Streptomycetaceae</taxon>
        <taxon>Streptomyces</taxon>
    </lineage>
</organism>